<comment type="caution">
    <text evidence="2">The sequence shown here is derived from an EMBL/GenBank/DDBJ whole genome shotgun (WGS) entry which is preliminary data.</text>
</comment>
<dbReference type="OrthoDB" id="9816309at2"/>
<gene>
    <name evidence="2" type="ORF">COC42_04860</name>
</gene>
<reference evidence="2 3" key="1">
    <citation type="submission" date="2017-09" db="EMBL/GenBank/DDBJ databases">
        <title>Sphingomonas spermidinifaciens 9NM-10, whole genome shotgun sequence.</title>
        <authorList>
            <person name="Feng G."/>
            <person name="Zhu H."/>
        </authorList>
    </citation>
    <scope>NUCLEOTIDE SEQUENCE [LARGE SCALE GENOMIC DNA]</scope>
    <source>
        <strain evidence="2 3">9NM-10</strain>
    </source>
</reference>
<keyword evidence="3" id="KW-1185">Reference proteome</keyword>
<evidence type="ECO:0000313" key="3">
    <source>
        <dbReference type="Proteomes" id="UP000218366"/>
    </source>
</evidence>
<dbReference type="SMART" id="SM00138">
    <property type="entry name" value="MeTrc"/>
    <property type="match status" value="1"/>
</dbReference>
<name>A0A2A4B6J3_9SPHN</name>
<dbReference type="SUPFAM" id="SSF53335">
    <property type="entry name" value="S-adenosyl-L-methionine-dependent methyltransferases"/>
    <property type="match status" value="1"/>
</dbReference>
<dbReference type="InterPro" id="IPR000780">
    <property type="entry name" value="CheR_MeTrfase"/>
</dbReference>
<dbReference type="InterPro" id="IPR029063">
    <property type="entry name" value="SAM-dependent_MTases_sf"/>
</dbReference>
<protein>
    <submittedName>
        <fullName evidence="2">Chemotaxis protein CheR</fullName>
    </submittedName>
</protein>
<dbReference type="EMBL" id="NWMW01000001">
    <property type="protein sequence ID" value="PCD03687.1"/>
    <property type="molecule type" value="Genomic_DNA"/>
</dbReference>
<dbReference type="Gene3D" id="3.40.50.150">
    <property type="entry name" value="Vaccinia Virus protein VP39"/>
    <property type="match status" value="1"/>
</dbReference>
<evidence type="ECO:0000313" key="2">
    <source>
        <dbReference type="EMBL" id="PCD03687.1"/>
    </source>
</evidence>
<dbReference type="InterPro" id="IPR022642">
    <property type="entry name" value="CheR_C"/>
</dbReference>
<proteinExistence type="predicted"/>
<dbReference type="AlphaFoldDB" id="A0A2A4B6J3"/>
<dbReference type="Pfam" id="PF01739">
    <property type="entry name" value="CheR"/>
    <property type="match status" value="1"/>
</dbReference>
<dbReference type="PANTHER" id="PTHR24422">
    <property type="entry name" value="CHEMOTAXIS PROTEIN METHYLTRANSFERASE"/>
    <property type="match status" value="1"/>
</dbReference>
<dbReference type="GO" id="GO:0008757">
    <property type="term" value="F:S-adenosylmethionine-dependent methyltransferase activity"/>
    <property type="evidence" value="ECO:0007669"/>
    <property type="project" value="InterPro"/>
</dbReference>
<dbReference type="Proteomes" id="UP000218366">
    <property type="component" value="Unassembled WGS sequence"/>
</dbReference>
<dbReference type="PANTHER" id="PTHR24422:SF21">
    <property type="entry name" value="CHEMOTAXIS PROTEIN METHYLTRANSFERASE 1"/>
    <property type="match status" value="1"/>
</dbReference>
<feature type="domain" description="CheR-type methyltransferase" evidence="1">
    <location>
        <begin position="19"/>
        <end position="278"/>
    </location>
</feature>
<dbReference type="InterPro" id="IPR050903">
    <property type="entry name" value="Bact_Chemotaxis_MeTrfase"/>
</dbReference>
<dbReference type="CDD" id="cd02440">
    <property type="entry name" value="AdoMet_MTases"/>
    <property type="match status" value="1"/>
</dbReference>
<dbReference type="PROSITE" id="PS50123">
    <property type="entry name" value="CHER"/>
    <property type="match status" value="1"/>
</dbReference>
<dbReference type="SUPFAM" id="SSF47757">
    <property type="entry name" value="Chemotaxis receptor methyltransferase CheR, N-terminal domain"/>
    <property type="match status" value="1"/>
</dbReference>
<dbReference type="RefSeq" id="WP_096342091.1">
    <property type="nucleotide sequence ID" value="NZ_NWMW01000001.1"/>
</dbReference>
<accession>A0A2A4B6J3</accession>
<organism evidence="2 3">
    <name type="scientific">Sphingomonas spermidinifaciens</name>
    <dbReference type="NCBI Taxonomy" id="1141889"/>
    <lineage>
        <taxon>Bacteria</taxon>
        <taxon>Pseudomonadati</taxon>
        <taxon>Pseudomonadota</taxon>
        <taxon>Alphaproteobacteria</taxon>
        <taxon>Sphingomonadales</taxon>
        <taxon>Sphingomonadaceae</taxon>
        <taxon>Sphingomonas</taxon>
    </lineage>
</organism>
<dbReference type="PRINTS" id="PR00996">
    <property type="entry name" value="CHERMTFRASE"/>
</dbReference>
<sequence length="278" mass="30265">MTLRPLPASAPRVGATGIIAALLEQRTGQQLAANRAWRLDATLKPLLRERGLADFDALVGALLGARDPNLADAVVEALLNQETSFFRDAGVLEQVVEAASSMASEGGRPRIWSAGCSAGQEPLSLAMLFAERGGPMPDIQATDVSGAALARARSGRYSQFEVQRGLPIRRLMQWFDPVGEDWVGKPELVDRIRYRRQNLASDPVLPGKFDVILCRNVLLYFGGPTRARVLDALACALRPGGMLVLGAGETVIGQTDRLEPSRQWRGFYAISDRPRRYA</sequence>
<evidence type="ECO:0000259" key="1">
    <source>
        <dbReference type="PROSITE" id="PS50123"/>
    </source>
</evidence>